<name>R9PN09_AGAAL</name>
<dbReference type="AlphaFoldDB" id="R9PN09"/>
<sequence>MVIYRELNTNTTRLKKLTPVDRITETPNSTPLSEELYWKNYKTVASFT</sequence>
<proteinExistence type="predicted"/>
<dbReference type="EMBL" id="BARX01000018">
    <property type="protein sequence ID" value="GAD02663.1"/>
    <property type="molecule type" value="Genomic_DNA"/>
</dbReference>
<gene>
    <name evidence="1" type="ORF">AALB_2743</name>
</gene>
<evidence type="ECO:0000313" key="2">
    <source>
        <dbReference type="Proteomes" id="UP000014461"/>
    </source>
</evidence>
<evidence type="ECO:0000313" key="1">
    <source>
        <dbReference type="EMBL" id="GAD02663.1"/>
    </source>
</evidence>
<protein>
    <submittedName>
        <fullName evidence="1">Uncharacterized protein</fullName>
    </submittedName>
</protein>
<comment type="caution">
    <text evidence="1">The sequence shown here is derived from an EMBL/GenBank/DDBJ whole genome shotgun (WGS) entry which is preliminary data.</text>
</comment>
<keyword evidence="2" id="KW-1185">Reference proteome</keyword>
<organism evidence="1 2">
    <name type="scientific">Agarivorans albus MKT 106</name>
    <dbReference type="NCBI Taxonomy" id="1331007"/>
    <lineage>
        <taxon>Bacteria</taxon>
        <taxon>Pseudomonadati</taxon>
        <taxon>Pseudomonadota</taxon>
        <taxon>Gammaproteobacteria</taxon>
        <taxon>Alteromonadales</taxon>
        <taxon>Alteromonadaceae</taxon>
        <taxon>Agarivorans</taxon>
    </lineage>
</organism>
<dbReference type="STRING" id="1331007.AALB_2743"/>
<accession>R9PN09</accession>
<reference evidence="1" key="1">
    <citation type="journal article" date="2013" name="Genome Announc.">
        <title>Draft Genome Sequence of Agarivorans albus Strain MKT 106T, an Agarolytic Marine Bacterium.</title>
        <authorList>
            <person name="Yasuike M."/>
            <person name="Nakamura Y."/>
            <person name="Kai W."/>
            <person name="Fujiwara A."/>
            <person name="Fukui Y."/>
            <person name="Satomi M."/>
            <person name="Sano M."/>
        </authorList>
    </citation>
    <scope>NUCLEOTIDE SEQUENCE [LARGE SCALE GENOMIC DNA]</scope>
</reference>
<dbReference type="Proteomes" id="UP000014461">
    <property type="component" value="Unassembled WGS sequence"/>
</dbReference>